<dbReference type="CDD" id="cd01949">
    <property type="entry name" value="GGDEF"/>
    <property type="match status" value="1"/>
</dbReference>
<evidence type="ECO:0000259" key="8">
    <source>
        <dbReference type="PROSITE" id="PS50885"/>
    </source>
</evidence>
<dbReference type="RefSeq" id="WP_092938565.1">
    <property type="nucleotide sequence ID" value="NZ_FONX01000003.1"/>
</dbReference>
<dbReference type="CDD" id="cd01948">
    <property type="entry name" value="EAL"/>
    <property type="match status" value="1"/>
</dbReference>
<dbReference type="PROSITE" id="PS51257">
    <property type="entry name" value="PROKAR_LIPOPROTEIN"/>
    <property type="match status" value="1"/>
</dbReference>
<dbReference type="SUPFAM" id="SSF158472">
    <property type="entry name" value="HAMP domain-like"/>
    <property type="match status" value="1"/>
</dbReference>
<dbReference type="Pfam" id="PF00563">
    <property type="entry name" value="EAL"/>
    <property type="match status" value="1"/>
</dbReference>
<evidence type="ECO:0000313" key="11">
    <source>
        <dbReference type="Proteomes" id="UP000199119"/>
    </source>
</evidence>
<keyword evidence="2" id="KW-1003">Cell membrane</keyword>
<evidence type="ECO:0000256" key="5">
    <source>
        <dbReference type="ARBA" id="ARBA00023136"/>
    </source>
</evidence>
<reference evidence="11" key="1">
    <citation type="submission" date="2016-10" db="EMBL/GenBank/DDBJ databases">
        <authorList>
            <person name="Varghese N."/>
            <person name="Submissions S."/>
        </authorList>
    </citation>
    <scope>NUCLEOTIDE SEQUENCE [LARGE SCALE GENOMIC DNA]</scope>
    <source>
        <strain evidence="11">DSM 27981</strain>
    </source>
</reference>
<dbReference type="InterPro" id="IPR050706">
    <property type="entry name" value="Cyclic-di-GMP_PDE-like"/>
</dbReference>
<feature type="domain" description="HAMP" evidence="8">
    <location>
        <begin position="363"/>
        <end position="416"/>
    </location>
</feature>
<name>A0A1I2BW33_9BURK</name>
<evidence type="ECO:0000259" key="9">
    <source>
        <dbReference type="PROSITE" id="PS50887"/>
    </source>
</evidence>
<dbReference type="Pfam" id="PF00990">
    <property type="entry name" value="GGDEF"/>
    <property type="match status" value="1"/>
</dbReference>
<sequence length="855" mass="92822">MPPRRWQPSLRLAIALPMALLFACTVGLMAVSQHQQVQALIDQESVRLLSAITSTANSRLSSYLDAPFQAQRTMADAIAREDLYRPGDMRHIAGYLLDAVSRRYEEYAQIGLMGFGSRDGCYVAARRTQGLQLIVQDRSTGGHLNIYRGADTRELSRSIEGFDPTRRPWYVAAAQAGRSVWSPVYTTVSKQGDVILSATTPVVVRGETVGVVGADIRLDALHQFLRDEPLRGNGIIFITEPDGLLVAQSEPEAVMGERTGSSPLAPRARRAAASSANPLIQAAASHLAAATRGDASFSIQQNGAVYFGRVSRFTGAPGLDWRMVVLLPESDLLGDTRTRLRYRTAAAVLGAVLALLAALWAVQRVSRPILQTAEAANRLAQGDWSAVPVERDWLRETATLSQAFNRMASQLQQSFGQLRDQLLTDQLTGLLTRRGLLERADWHGERTVALTLLGLDAFRALNDSVGFSTADRLLKAVADRLRNRLPEPLLIARTAGDEFAVLHLGVEGLSEQAIGKAVLNLFAMPFTAGDDELQISASAGVVAGPLHSGDLSEWLRRASIALGEAKRGGRNQCVVFEAPMMERSLEHSRLLTELRQGLDREQLVVHYQPLIDLPTGRVTGAEALVRWNHPTRGLVPPNLFIPLAEESGLILPLGEWVLRHATRAIADRLGTLPPDFNLHVNVSARQLIQSDFTARLKQVLRSSGLPAGQLTLELTESLRIGDGDVGTRARLAAIRAMGVKIAIDDFGTGYSSLAYLNDLPLDCLKIDQRFVRTLLQSPQDAAIVASVLSLARGLGVPVVAEGVETESQAEFLRGMGCDSAQGYWLGRPVPLDTLNLASRTIGRQPGEDGTGDMHA</sequence>
<dbReference type="PANTHER" id="PTHR33121:SF70">
    <property type="entry name" value="SIGNALING PROTEIN YKOW"/>
    <property type="match status" value="1"/>
</dbReference>
<dbReference type="SUPFAM" id="SSF55073">
    <property type="entry name" value="Nucleotide cyclase"/>
    <property type="match status" value="1"/>
</dbReference>
<dbReference type="PROSITE" id="PS50883">
    <property type="entry name" value="EAL"/>
    <property type="match status" value="1"/>
</dbReference>
<dbReference type="InterPro" id="IPR043128">
    <property type="entry name" value="Rev_trsase/Diguanyl_cyclase"/>
</dbReference>
<dbReference type="InterPro" id="IPR001633">
    <property type="entry name" value="EAL_dom"/>
</dbReference>
<gene>
    <name evidence="10" type="ORF">SAMN04489711_103225</name>
</gene>
<keyword evidence="5 6" id="KW-0472">Membrane</keyword>
<organism evidence="10 11">
    <name type="scientific">Paracidovorax wautersii</name>
    <dbReference type="NCBI Taxonomy" id="1177982"/>
    <lineage>
        <taxon>Bacteria</taxon>
        <taxon>Pseudomonadati</taxon>
        <taxon>Pseudomonadota</taxon>
        <taxon>Betaproteobacteria</taxon>
        <taxon>Burkholderiales</taxon>
        <taxon>Comamonadaceae</taxon>
        <taxon>Paracidovorax</taxon>
    </lineage>
</organism>
<feature type="domain" description="GGDEF" evidence="9">
    <location>
        <begin position="446"/>
        <end position="578"/>
    </location>
</feature>
<dbReference type="CDD" id="cd12913">
    <property type="entry name" value="PDC1_MCP_like"/>
    <property type="match status" value="1"/>
</dbReference>
<dbReference type="SMART" id="SM00304">
    <property type="entry name" value="HAMP"/>
    <property type="match status" value="1"/>
</dbReference>
<dbReference type="InterPro" id="IPR029151">
    <property type="entry name" value="Sensor-like_sf"/>
</dbReference>
<dbReference type="GO" id="GO:0007165">
    <property type="term" value="P:signal transduction"/>
    <property type="evidence" value="ECO:0007669"/>
    <property type="project" value="InterPro"/>
</dbReference>
<protein>
    <submittedName>
        <fullName evidence="10">Diguanylate cyclase (GGDEF) domain-containing protein</fullName>
    </submittedName>
</protein>
<keyword evidence="3 6" id="KW-0812">Transmembrane</keyword>
<dbReference type="Proteomes" id="UP000199119">
    <property type="component" value="Unassembled WGS sequence"/>
</dbReference>
<feature type="domain" description="EAL" evidence="7">
    <location>
        <begin position="587"/>
        <end position="842"/>
    </location>
</feature>
<dbReference type="PROSITE" id="PS50885">
    <property type="entry name" value="HAMP"/>
    <property type="match status" value="1"/>
</dbReference>
<evidence type="ECO:0000256" key="1">
    <source>
        <dbReference type="ARBA" id="ARBA00004651"/>
    </source>
</evidence>
<dbReference type="InterPro" id="IPR033479">
    <property type="entry name" value="dCache_1"/>
</dbReference>
<feature type="transmembrane region" description="Helical" evidence="6">
    <location>
        <begin position="344"/>
        <end position="362"/>
    </location>
</feature>
<dbReference type="Pfam" id="PF02743">
    <property type="entry name" value="dCache_1"/>
    <property type="match status" value="1"/>
</dbReference>
<dbReference type="OrthoDB" id="6635966at2"/>
<dbReference type="SMART" id="SM00267">
    <property type="entry name" value="GGDEF"/>
    <property type="match status" value="1"/>
</dbReference>
<comment type="subcellular location">
    <subcellularLocation>
        <location evidence="1">Cell membrane</location>
        <topology evidence="1">Multi-pass membrane protein</topology>
    </subcellularLocation>
</comment>
<dbReference type="AlphaFoldDB" id="A0A1I2BW33"/>
<evidence type="ECO:0000256" key="6">
    <source>
        <dbReference type="SAM" id="Phobius"/>
    </source>
</evidence>
<dbReference type="InterPro" id="IPR029787">
    <property type="entry name" value="Nucleotide_cyclase"/>
</dbReference>
<dbReference type="PANTHER" id="PTHR33121">
    <property type="entry name" value="CYCLIC DI-GMP PHOSPHODIESTERASE PDEF"/>
    <property type="match status" value="1"/>
</dbReference>
<feature type="transmembrane region" description="Helical" evidence="6">
    <location>
        <begin position="12"/>
        <end position="31"/>
    </location>
</feature>
<dbReference type="GO" id="GO:0005886">
    <property type="term" value="C:plasma membrane"/>
    <property type="evidence" value="ECO:0007669"/>
    <property type="project" value="UniProtKB-SubCell"/>
</dbReference>
<keyword evidence="4 6" id="KW-1133">Transmembrane helix</keyword>
<evidence type="ECO:0000256" key="2">
    <source>
        <dbReference type="ARBA" id="ARBA00022475"/>
    </source>
</evidence>
<dbReference type="CDD" id="cd06225">
    <property type="entry name" value="HAMP"/>
    <property type="match status" value="1"/>
</dbReference>
<dbReference type="Pfam" id="PF00672">
    <property type="entry name" value="HAMP"/>
    <property type="match status" value="1"/>
</dbReference>
<evidence type="ECO:0000313" key="10">
    <source>
        <dbReference type="EMBL" id="SFE60148.1"/>
    </source>
</evidence>
<evidence type="ECO:0000256" key="3">
    <source>
        <dbReference type="ARBA" id="ARBA00022692"/>
    </source>
</evidence>
<dbReference type="SUPFAM" id="SSF103190">
    <property type="entry name" value="Sensory domain-like"/>
    <property type="match status" value="1"/>
</dbReference>
<dbReference type="STRING" id="1177982.SAMN04489711_103225"/>
<proteinExistence type="predicted"/>
<dbReference type="InterPro" id="IPR035919">
    <property type="entry name" value="EAL_sf"/>
</dbReference>
<dbReference type="Gene3D" id="3.30.450.20">
    <property type="entry name" value="PAS domain"/>
    <property type="match status" value="2"/>
</dbReference>
<dbReference type="GO" id="GO:0071111">
    <property type="term" value="F:cyclic-guanylate-specific phosphodiesterase activity"/>
    <property type="evidence" value="ECO:0007669"/>
    <property type="project" value="InterPro"/>
</dbReference>
<dbReference type="SMART" id="SM00052">
    <property type="entry name" value="EAL"/>
    <property type="match status" value="1"/>
</dbReference>
<dbReference type="InterPro" id="IPR003660">
    <property type="entry name" value="HAMP_dom"/>
</dbReference>
<dbReference type="Gene3D" id="6.10.340.10">
    <property type="match status" value="1"/>
</dbReference>
<dbReference type="SUPFAM" id="SSF141868">
    <property type="entry name" value="EAL domain-like"/>
    <property type="match status" value="1"/>
</dbReference>
<evidence type="ECO:0000256" key="4">
    <source>
        <dbReference type="ARBA" id="ARBA00022989"/>
    </source>
</evidence>
<dbReference type="InterPro" id="IPR000160">
    <property type="entry name" value="GGDEF_dom"/>
</dbReference>
<dbReference type="NCBIfam" id="TIGR00254">
    <property type="entry name" value="GGDEF"/>
    <property type="match status" value="1"/>
</dbReference>
<dbReference type="Gene3D" id="3.20.20.450">
    <property type="entry name" value="EAL domain"/>
    <property type="match status" value="1"/>
</dbReference>
<keyword evidence="11" id="KW-1185">Reference proteome</keyword>
<dbReference type="EMBL" id="FONX01000003">
    <property type="protein sequence ID" value="SFE60148.1"/>
    <property type="molecule type" value="Genomic_DNA"/>
</dbReference>
<dbReference type="Gene3D" id="3.30.70.270">
    <property type="match status" value="1"/>
</dbReference>
<evidence type="ECO:0000259" key="7">
    <source>
        <dbReference type="PROSITE" id="PS50883"/>
    </source>
</evidence>
<accession>A0A1I2BW33</accession>
<dbReference type="PROSITE" id="PS50887">
    <property type="entry name" value="GGDEF"/>
    <property type="match status" value="1"/>
</dbReference>